<dbReference type="AlphaFoldDB" id="A0A9D4I651"/>
<proteinExistence type="predicted"/>
<gene>
    <name evidence="1" type="ORF">DPMN_186009</name>
</gene>
<dbReference type="EMBL" id="JAIWYP010000010">
    <property type="protein sequence ID" value="KAH3751451.1"/>
    <property type="molecule type" value="Genomic_DNA"/>
</dbReference>
<protein>
    <submittedName>
        <fullName evidence="1">Uncharacterized protein</fullName>
    </submittedName>
</protein>
<sequence>MYLIDKVILAPGQESMEPQVQSGSTLRVGLVEHLPQGPGPGSVTGRLGPADHTACCSARYRSMIAWVPVGTGS</sequence>
<reference evidence="1" key="2">
    <citation type="submission" date="2020-11" db="EMBL/GenBank/DDBJ databases">
        <authorList>
            <person name="McCartney M.A."/>
            <person name="Auch B."/>
            <person name="Kono T."/>
            <person name="Mallez S."/>
            <person name="Becker A."/>
            <person name="Gohl D.M."/>
            <person name="Silverstein K.A.T."/>
            <person name="Koren S."/>
            <person name="Bechman K.B."/>
            <person name="Herman A."/>
            <person name="Abrahante J.E."/>
            <person name="Garbe J."/>
        </authorList>
    </citation>
    <scope>NUCLEOTIDE SEQUENCE</scope>
    <source>
        <strain evidence="1">Duluth1</strain>
        <tissue evidence="1">Whole animal</tissue>
    </source>
</reference>
<keyword evidence="2" id="KW-1185">Reference proteome</keyword>
<organism evidence="1 2">
    <name type="scientific">Dreissena polymorpha</name>
    <name type="common">Zebra mussel</name>
    <name type="synonym">Mytilus polymorpha</name>
    <dbReference type="NCBI Taxonomy" id="45954"/>
    <lineage>
        <taxon>Eukaryota</taxon>
        <taxon>Metazoa</taxon>
        <taxon>Spiralia</taxon>
        <taxon>Lophotrochozoa</taxon>
        <taxon>Mollusca</taxon>
        <taxon>Bivalvia</taxon>
        <taxon>Autobranchia</taxon>
        <taxon>Heteroconchia</taxon>
        <taxon>Euheterodonta</taxon>
        <taxon>Imparidentia</taxon>
        <taxon>Neoheterodontei</taxon>
        <taxon>Myida</taxon>
        <taxon>Dreissenoidea</taxon>
        <taxon>Dreissenidae</taxon>
        <taxon>Dreissena</taxon>
    </lineage>
</organism>
<evidence type="ECO:0000313" key="2">
    <source>
        <dbReference type="Proteomes" id="UP000828390"/>
    </source>
</evidence>
<reference evidence="1" key="1">
    <citation type="journal article" date="2019" name="bioRxiv">
        <title>The Genome of the Zebra Mussel, Dreissena polymorpha: A Resource for Invasive Species Research.</title>
        <authorList>
            <person name="McCartney M.A."/>
            <person name="Auch B."/>
            <person name="Kono T."/>
            <person name="Mallez S."/>
            <person name="Zhang Y."/>
            <person name="Obille A."/>
            <person name="Becker A."/>
            <person name="Abrahante J.E."/>
            <person name="Garbe J."/>
            <person name="Badalamenti J.P."/>
            <person name="Herman A."/>
            <person name="Mangelson H."/>
            <person name="Liachko I."/>
            <person name="Sullivan S."/>
            <person name="Sone E.D."/>
            <person name="Koren S."/>
            <person name="Silverstein K.A.T."/>
            <person name="Beckman K.B."/>
            <person name="Gohl D.M."/>
        </authorList>
    </citation>
    <scope>NUCLEOTIDE SEQUENCE</scope>
    <source>
        <strain evidence="1">Duluth1</strain>
        <tissue evidence="1">Whole animal</tissue>
    </source>
</reference>
<comment type="caution">
    <text evidence="1">The sequence shown here is derived from an EMBL/GenBank/DDBJ whole genome shotgun (WGS) entry which is preliminary data.</text>
</comment>
<evidence type="ECO:0000313" key="1">
    <source>
        <dbReference type="EMBL" id="KAH3751451.1"/>
    </source>
</evidence>
<name>A0A9D4I651_DREPO</name>
<accession>A0A9D4I651</accession>
<dbReference type="Proteomes" id="UP000828390">
    <property type="component" value="Unassembled WGS sequence"/>
</dbReference>